<dbReference type="PANTHER" id="PTHR30411:SF4">
    <property type="entry name" value="YBAK_AMINOACYL-TRNA SYNTHETASE-ASSOCIATED DOMAIN-CONTAINING PROTEIN"/>
    <property type="match status" value="1"/>
</dbReference>
<protein>
    <recommendedName>
        <fullName evidence="1">YbaK/aminoacyl-tRNA synthetase-associated domain-containing protein</fullName>
    </recommendedName>
</protein>
<evidence type="ECO:0000313" key="2">
    <source>
        <dbReference type="EMBL" id="GBG78434.1"/>
    </source>
</evidence>
<organism evidence="2 3">
    <name type="scientific">Chara braunii</name>
    <name type="common">Braun's stonewort</name>
    <dbReference type="NCBI Taxonomy" id="69332"/>
    <lineage>
        <taxon>Eukaryota</taxon>
        <taxon>Viridiplantae</taxon>
        <taxon>Streptophyta</taxon>
        <taxon>Charophyceae</taxon>
        <taxon>Charales</taxon>
        <taxon>Characeae</taxon>
        <taxon>Chara</taxon>
    </lineage>
</organism>
<dbReference type="CDD" id="cd04332">
    <property type="entry name" value="YbaK_like"/>
    <property type="match status" value="1"/>
</dbReference>
<sequence length="380" mass="41827">MDSCRSSDDRCLGPAEGIGGVEMKEAEILAKQQEAISEKIERLTSKLESFMLQPQSCARCEELSVRQTEILRRIDDIEARLLQKLGVRGDTGHRQCNGSERTDDNKQTIAAENGTEIAEENGGGQCRSSVEQEKKGATAAAVAATSHGPECAVDDNEFVAAENGIAIGKENGGQCGISVEGEKEAAAQQGECHGNESNVETMITRILVSGGAQDFLFRRVPPHYYDSPIEARREMLCADSIECLCKSIVMVNTQAEEHVRDCSNVLNSKYYVVVIQYAARLKEKKLKDFLYDLNKGKVSKKRFNMRLAQSDISQELTGFGHNAVTPFGMKTNIPVILSHEITNLNPPFFWLGGGEVDLKLGIRTDDFIRLVDPFIVDCTD</sequence>
<dbReference type="OrthoDB" id="1058301at2759"/>
<feature type="domain" description="YbaK/aminoacyl-tRNA synthetase-associated" evidence="1">
    <location>
        <begin position="267"/>
        <end position="370"/>
    </location>
</feature>
<dbReference type="AlphaFoldDB" id="A0A388L835"/>
<name>A0A388L835_CHABU</name>
<dbReference type="EMBL" id="BFEA01000295">
    <property type="protein sequence ID" value="GBG78434.1"/>
    <property type="molecule type" value="Genomic_DNA"/>
</dbReference>
<proteinExistence type="predicted"/>
<dbReference type="STRING" id="69332.A0A388L835"/>
<dbReference type="Pfam" id="PF04073">
    <property type="entry name" value="tRNA_edit"/>
    <property type="match status" value="1"/>
</dbReference>
<dbReference type="InterPro" id="IPR007214">
    <property type="entry name" value="YbaK/aa-tRNA-synth-assoc-dom"/>
</dbReference>
<dbReference type="Proteomes" id="UP000265515">
    <property type="component" value="Unassembled WGS sequence"/>
</dbReference>
<evidence type="ECO:0000313" key="3">
    <source>
        <dbReference type="Proteomes" id="UP000265515"/>
    </source>
</evidence>
<dbReference type="PANTHER" id="PTHR30411">
    <property type="entry name" value="CYTOPLASMIC PROTEIN"/>
    <property type="match status" value="1"/>
</dbReference>
<dbReference type="Gramene" id="GBG78434">
    <property type="protein sequence ID" value="GBG78434"/>
    <property type="gene ID" value="CBR_g26463"/>
</dbReference>
<evidence type="ECO:0000259" key="1">
    <source>
        <dbReference type="Pfam" id="PF04073"/>
    </source>
</evidence>
<dbReference type="Gene3D" id="3.90.960.10">
    <property type="entry name" value="YbaK/aminoacyl-tRNA synthetase-associated domain"/>
    <property type="match status" value="1"/>
</dbReference>
<keyword evidence="3" id="KW-1185">Reference proteome</keyword>
<dbReference type="SUPFAM" id="SSF55826">
    <property type="entry name" value="YbaK/ProRS associated domain"/>
    <property type="match status" value="1"/>
</dbReference>
<comment type="caution">
    <text evidence="2">The sequence shown here is derived from an EMBL/GenBank/DDBJ whole genome shotgun (WGS) entry which is preliminary data.</text>
</comment>
<accession>A0A388L835</accession>
<dbReference type="GO" id="GO:0002161">
    <property type="term" value="F:aminoacyl-tRNA deacylase activity"/>
    <property type="evidence" value="ECO:0007669"/>
    <property type="project" value="InterPro"/>
</dbReference>
<reference evidence="2 3" key="1">
    <citation type="journal article" date="2018" name="Cell">
        <title>The Chara Genome: Secondary Complexity and Implications for Plant Terrestrialization.</title>
        <authorList>
            <person name="Nishiyama T."/>
            <person name="Sakayama H."/>
            <person name="Vries J.D."/>
            <person name="Buschmann H."/>
            <person name="Saint-Marcoux D."/>
            <person name="Ullrich K.K."/>
            <person name="Haas F.B."/>
            <person name="Vanderstraeten L."/>
            <person name="Becker D."/>
            <person name="Lang D."/>
            <person name="Vosolsobe S."/>
            <person name="Rombauts S."/>
            <person name="Wilhelmsson P.K.I."/>
            <person name="Janitza P."/>
            <person name="Kern R."/>
            <person name="Heyl A."/>
            <person name="Rumpler F."/>
            <person name="Villalobos L.I.A.C."/>
            <person name="Clay J.M."/>
            <person name="Skokan R."/>
            <person name="Toyoda A."/>
            <person name="Suzuki Y."/>
            <person name="Kagoshima H."/>
            <person name="Schijlen E."/>
            <person name="Tajeshwar N."/>
            <person name="Catarino B."/>
            <person name="Hetherington A.J."/>
            <person name="Saltykova A."/>
            <person name="Bonnot C."/>
            <person name="Breuninger H."/>
            <person name="Symeonidi A."/>
            <person name="Radhakrishnan G.V."/>
            <person name="Van Nieuwerburgh F."/>
            <person name="Deforce D."/>
            <person name="Chang C."/>
            <person name="Karol K.G."/>
            <person name="Hedrich R."/>
            <person name="Ulvskov P."/>
            <person name="Glockner G."/>
            <person name="Delwiche C.F."/>
            <person name="Petrasek J."/>
            <person name="Van de Peer Y."/>
            <person name="Friml J."/>
            <person name="Beilby M."/>
            <person name="Dolan L."/>
            <person name="Kohara Y."/>
            <person name="Sugano S."/>
            <person name="Fujiyama A."/>
            <person name="Delaux P.-M."/>
            <person name="Quint M."/>
            <person name="TheiBen G."/>
            <person name="Hagemann M."/>
            <person name="Harholt J."/>
            <person name="Dunand C."/>
            <person name="Zachgo S."/>
            <person name="Langdale J."/>
            <person name="Maumus F."/>
            <person name="Straeten D.V.D."/>
            <person name="Gould S.B."/>
            <person name="Rensing S.A."/>
        </authorList>
    </citation>
    <scope>NUCLEOTIDE SEQUENCE [LARGE SCALE GENOMIC DNA]</scope>
    <source>
        <strain evidence="2 3">S276</strain>
    </source>
</reference>
<gene>
    <name evidence="2" type="ORF">CBR_g26463</name>
</gene>
<dbReference type="InterPro" id="IPR036754">
    <property type="entry name" value="YbaK/aa-tRNA-synt-asso_dom_sf"/>
</dbReference>